<dbReference type="InterPro" id="IPR022689">
    <property type="entry name" value="Iron_dep_repressor"/>
</dbReference>
<dbReference type="SUPFAM" id="SSF46785">
    <property type="entry name" value="Winged helix' DNA-binding domain"/>
    <property type="match status" value="1"/>
</dbReference>
<dbReference type="InterPro" id="IPR001367">
    <property type="entry name" value="Fe_dep_repressor"/>
</dbReference>
<dbReference type="InterPro" id="IPR022687">
    <property type="entry name" value="HTH_DTXR"/>
</dbReference>
<dbReference type="GO" id="GO:0003700">
    <property type="term" value="F:DNA-binding transcription factor activity"/>
    <property type="evidence" value="ECO:0007669"/>
    <property type="project" value="InterPro"/>
</dbReference>
<dbReference type="PANTHER" id="PTHR33238">
    <property type="entry name" value="IRON (METAL) DEPENDENT REPRESSOR, DTXR FAMILY"/>
    <property type="match status" value="1"/>
</dbReference>
<accession>A0A7V3UZH5</accession>
<evidence type="ECO:0000313" key="6">
    <source>
        <dbReference type="EMBL" id="HGD12950.1"/>
    </source>
</evidence>
<feature type="domain" description="HTH dtxR-type" evidence="5">
    <location>
        <begin position="13"/>
        <end position="74"/>
    </location>
</feature>
<dbReference type="Gene3D" id="1.10.60.10">
    <property type="entry name" value="Iron dependent repressor, metal binding and dimerisation domain"/>
    <property type="match status" value="1"/>
</dbReference>
<dbReference type="SMART" id="SM00529">
    <property type="entry name" value="HTH_DTXR"/>
    <property type="match status" value="1"/>
</dbReference>
<evidence type="ECO:0000256" key="4">
    <source>
        <dbReference type="ARBA" id="ARBA00023163"/>
    </source>
</evidence>
<sequence>MFDKTNIFQQAGLGESQENYLEAILVLGREQKPVRVKDIARFLQVSRPSVVTALAALAVKGLVRHERYGGVELTVAGRAVAEAVYQRHLLLEQFLYKVLGVSRAVARQDACRLEHSLSPETMKRLMIFVQQIDRQ</sequence>
<comment type="similarity">
    <text evidence="1">Belongs to the DtxR/MntR family.</text>
</comment>
<comment type="caution">
    <text evidence="6">The sequence shown here is derived from an EMBL/GenBank/DDBJ whole genome shotgun (WGS) entry which is preliminary data.</text>
</comment>
<organism evidence="6">
    <name type="scientific">candidate division WOR-3 bacterium</name>
    <dbReference type="NCBI Taxonomy" id="2052148"/>
    <lineage>
        <taxon>Bacteria</taxon>
        <taxon>Bacteria division WOR-3</taxon>
    </lineage>
</organism>
<dbReference type="PROSITE" id="PS50944">
    <property type="entry name" value="HTH_DTXR"/>
    <property type="match status" value="1"/>
</dbReference>
<dbReference type="Gene3D" id="1.10.10.10">
    <property type="entry name" value="Winged helix-like DNA-binding domain superfamily/Winged helix DNA-binding domain"/>
    <property type="match status" value="1"/>
</dbReference>
<dbReference type="InterPro" id="IPR050536">
    <property type="entry name" value="DtxR_MntR_Metal-Reg"/>
</dbReference>
<keyword evidence="4" id="KW-0804">Transcription</keyword>
<dbReference type="InterPro" id="IPR036421">
    <property type="entry name" value="Fe_dep_repressor_sf"/>
</dbReference>
<evidence type="ECO:0000256" key="3">
    <source>
        <dbReference type="ARBA" id="ARBA00023125"/>
    </source>
</evidence>
<name>A0A7V3UZH5_UNCW3</name>
<dbReference type="EMBL" id="DTMZ01000054">
    <property type="protein sequence ID" value="HGD12950.1"/>
    <property type="molecule type" value="Genomic_DNA"/>
</dbReference>
<gene>
    <name evidence="6" type="ORF">ENX16_02580</name>
</gene>
<dbReference type="SUPFAM" id="SSF47979">
    <property type="entry name" value="Iron-dependent repressor protein, dimerization domain"/>
    <property type="match status" value="1"/>
</dbReference>
<dbReference type="InterPro" id="IPR036388">
    <property type="entry name" value="WH-like_DNA-bd_sf"/>
</dbReference>
<evidence type="ECO:0000256" key="1">
    <source>
        <dbReference type="ARBA" id="ARBA00007871"/>
    </source>
</evidence>
<evidence type="ECO:0000256" key="2">
    <source>
        <dbReference type="ARBA" id="ARBA00023015"/>
    </source>
</evidence>
<dbReference type="GO" id="GO:0003677">
    <property type="term" value="F:DNA binding"/>
    <property type="evidence" value="ECO:0007669"/>
    <property type="project" value="UniProtKB-KW"/>
</dbReference>
<dbReference type="InterPro" id="IPR036390">
    <property type="entry name" value="WH_DNA-bd_sf"/>
</dbReference>
<dbReference type="GO" id="GO:0046983">
    <property type="term" value="F:protein dimerization activity"/>
    <property type="evidence" value="ECO:0007669"/>
    <property type="project" value="InterPro"/>
</dbReference>
<dbReference type="GO" id="GO:0046914">
    <property type="term" value="F:transition metal ion binding"/>
    <property type="evidence" value="ECO:0007669"/>
    <property type="project" value="InterPro"/>
</dbReference>
<keyword evidence="2" id="KW-0805">Transcription regulation</keyword>
<dbReference type="PANTHER" id="PTHR33238:SF7">
    <property type="entry name" value="IRON-DEPENDENT TRANSCRIPTIONAL REGULATOR"/>
    <property type="match status" value="1"/>
</dbReference>
<proteinExistence type="inferred from homology"/>
<dbReference type="AlphaFoldDB" id="A0A7V3UZH5"/>
<evidence type="ECO:0000259" key="5">
    <source>
        <dbReference type="PROSITE" id="PS50944"/>
    </source>
</evidence>
<protein>
    <submittedName>
        <fullName evidence="6">Metal-dependent transcriptional regulator</fullName>
    </submittedName>
</protein>
<keyword evidence="3" id="KW-0238">DNA-binding</keyword>
<reference evidence="6" key="1">
    <citation type="journal article" date="2020" name="mSystems">
        <title>Genome- and Community-Level Interaction Insights into Carbon Utilization and Element Cycling Functions of Hydrothermarchaeota in Hydrothermal Sediment.</title>
        <authorList>
            <person name="Zhou Z."/>
            <person name="Liu Y."/>
            <person name="Xu W."/>
            <person name="Pan J."/>
            <person name="Luo Z.H."/>
            <person name="Li M."/>
        </authorList>
    </citation>
    <scope>NUCLEOTIDE SEQUENCE [LARGE SCALE GENOMIC DNA]</scope>
    <source>
        <strain evidence="6">SpSt-914</strain>
    </source>
</reference>
<dbReference type="Pfam" id="PF02742">
    <property type="entry name" value="Fe_dep_repr_C"/>
    <property type="match status" value="1"/>
</dbReference>
<dbReference type="Pfam" id="PF01325">
    <property type="entry name" value="Fe_dep_repress"/>
    <property type="match status" value="1"/>
</dbReference>